<gene>
    <name evidence="1" type="ORF">V1525DRAFT_422129</name>
</gene>
<dbReference type="EMBL" id="MU971464">
    <property type="protein sequence ID" value="KAK9234576.1"/>
    <property type="molecule type" value="Genomic_DNA"/>
</dbReference>
<reference evidence="2" key="1">
    <citation type="journal article" date="2024" name="Front. Bioeng. Biotechnol.">
        <title>Genome-scale model development and genomic sequencing of the oleaginous clade Lipomyces.</title>
        <authorList>
            <person name="Czajka J.J."/>
            <person name="Han Y."/>
            <person name="Kim J."/>
            <person name="Mondo S.J."/>
            <person name="Hofstad B.A."/>
            <person name="Robles A."/>
            <person name="Haridas S."/>
            <person name="Riley R."/>
            <person name="LaButti K."/>
            <person name="Pangilinan J."/>
            <person name="Andreopoulos W."/>
            <person name="Lipzen A."/>
            <person name="Yan J."/>
            <person name="Wang M."/>
            <person name="Ng V."/>
            <person name="Grigoriev I.V."/>
            <person name="Spatafora J.W."/>
            <person name="Magnuson J.K."/>
            <person name="Baker S.E."/>
            <person name="Pomraning K.R."/>
        </authorList>
    </citation>
    <scope>NUCLEOTIDE SEQUENCE [LARGE SCALE GENOMIC DNA]</scope>
    <source>
        <strain evidence="2">CBS 7786</strain>
    </source>
</reference>
<accession>A0ACC3ST80</accession>
<name>A0ACC3ST80_LIPKO</name>
<evidence type="ECO:0000313" key="1">
    <source>
        <dbReference type="EMBL" id="KAK9234576.1"/>
    </source>
</evidence>
<keyword evidence="1" id="KW-0472">Membrane</keyword>
<proteinExistence type="predicted"/>
<comment type="caution">
    <text evidence="1">The sequence shown here is derived from an EMBL/GenBank/DDBJ whole genome shotgun (WGS) entry which is preliminary data.</text>
</comment>
<organism evidence="1 2">
    <name type="scientific">Lipomyces kononenkoae</name>
    <name type="common">Yeast</name>
    <dbReference type="NCBI Taxonomy" id="34357"/>
    <lineage>
        <taxon>Eukaryota</taxon>
        <taxon>Fungi</taxon>
        <taxon>Dikarya</taxon>
        <taxon>Ascomycota</taxon>
        <taxon>Saccharomycotina</taxon>
        <taxon>Lipomycetes</taxon>
        <taxon>Lipomycetales</taxon>
        <taxon>Lipomycetaceae</taxon>
        <taxon>Lipomyces</taxon>
    </lineage>
</organism>
<sequence length="576" mass="63947">MAFCSDPDGCGPVSSVYYNFTPCFADSVFPLLVGLGLLVLLPRELNVLKKSPAVFSPTTPWFYIKFALVALVGICQSVYLASLSTVASSLFDLRVIAALAYIASLGAAGYVQYVEYFRARVPSGIVLFYWLLSVITGFVRFYGQVQRQTWTQNETIFISFALGLLATIGELLVAACIPRPPSQYESLNGELDNSPESSAHIFSRLTFSYLTELMKLGYENRLSENDLPDLPHDSRTDKAREDFDVAWQTEKNAPVPSVPRALFRCFGTTYLIGVCFKLTGDVLTFTQPNLLRRLLVFVNSYNNANLDAPVPLSGGIIIAVGMFACSFGQTMVQQQYMQRVLSTGMTIKSSLQSCIYRKSMVLSNDSRQSKSTGDIVNLMTVDALWSSPFQIILCLYNLHALLGNSMWAGVGVTLCTIALNAYIARMQRALQKVQMKVKDERTRLTGEILVSIKSIKLYAWEEAFIARLNEIRNNQELAKLMSLARALLAPSKILVLDEATAAVDVETDQIIQETIRKEFKDRTILTIAHRLNTIIDSDRIVVLAAGKVVEFDTPEVLLSNENSLFYALCKQGGLVE</sequence>
<protein>
    <submittedName>
        <fullName evidence="1">ABC transporter transmembrane region-domain-containing protein</fullName>
    </submittedName>
</protein>
<keyword evidence="1" id="KW-0812">Transmembrane</keyword>
<evidence type="ECO:0000313" key="2">
    <source>
        <dbReference type="Proteomes" id="UP001433508"/>
    </source>
</evidence>
<dbReference type="Proteomes" id="UP001433508">
    <property type="component" value="Unassembled WGS sequence"/>
</dbReference>
<keyword evidence="2" id="KW-1185">Reference proteome</keyword>